<sequence length="355" mass="39677">MHRLSNEDRLVAIDMIEVSLFVREVARRMRCSALTISRRPEKPGNRLCEGQVKSWRAESHQTGPGLIHLRNRFQTAAATAREIPGRNNLRISRMTGAHHLHENDLHAWRPSSVGQRTSEVAIIAGNFDLAEIIKNHKETDVVPFRETPSYTNRRRVTTSGTLSSPRTLLRSASDNNINTEGRPSYSPVPSLRSLPPHLAGQQAQEVADSSLQSTASSRSSHSRSPSLQCVQEERETDNLTLRRQSKDRLSPSTVAPEPSPPPQPPTHSGLRGPKRKLYSAVPGRTFIVVKPYTPQGEGEIQLNRGERVKVLSIGEGGFWEGTVKGRTGWFPAECVEEVQMRQYDPRQGKEKVPFL</sequence>
<evidence type="ECO:0000256" key="2">
    <source>
        <dbReference type="PROSITE-ProRule" id="PRU00192"/>
    </source>
</evidence>
<gene>
    <name evidence="5" type="primary">Shank2_0</name>
    <name evidence="5" type="ORF">GTO93_0011978</name>
</gene>
<evidence type="ECO:0000259" key="4">
    <source>
        <dbReference type="PROSITE" id="PS50002"/>
    </source>
</evidence>
<reference evidence="5" key="1">
    <citation type="journal article" date="2021" name="Cell">
        <title>Tracing the genetic footprints of vertebrate landing in non-teleost ray-finned fishes.</title>
        <authorList>
            <person name="Bi X."/>
            <person name="Wang K."/>
            <person name="Yang L."/>
            <person name="Pan H."/>
            <person name="Jiang H."/>
            <person name="Wei Q."/>
            <person name="Fang M."/>
            <person name="Yu H."/>
            <person name="Zhu C."/>
            <person name="Cai Y."/>
            <person name="He Y."/>
            <person name="Gan X."/>
            <person name="Zeng H."/>
            <person name="Yu D."/>
            <person name="Zhu Y."/>
            <person name="Jiang H."/>
            <person name="Qiu Q."/>
            <person name="Yang H."/>
            <person name="Zhang Y.E."/>
            <person name="Wang W."/>
            <person name="Zhu M."/>
            <person name="He S."/>
            <person name="Zhang G."/>
        </authorList>
    </citation>
    <scope>NUCLEOTIDE SEQUENCE</scope>
    <source>
        <strain evidence="5">Pddl_001</strain>
    </source>
</reference>
<feature type="region of interest" description="Disordered" evidence="3">
    <location>
        <begin position="144"/>
        <end position="275"/>
    </location>
</feature>
<dbReference type="PANTHER" id="PTHR24135">
    <property type="entry name" value="SH3 AND MULTIPLE ANKYRIN REPEAT DOMAINS PROTEIN"/>
    <property type="match status" value="1"/>
</dbReference>
<name>A0ABS2XV65_POLSP</name>
<dbReference type="InterPro" id="IPR001452">
    <property type="entry name" value="SH3_domain"/>
</dbReference>
<evidence type="ECO:0000256" key="3">
    <source>
        <dbReference type="SAM" id="MobiDB-lite"/>
    </source>
</evidence>
<dbReference type="SUPFAM" id="SSF50044">
    <property type="entry name" value="SH3-domain"/>
    <property type="match status" value="1"/>
</dbReference>
<organism evidence="5 6">
    <name type="scientific">Polyodon spathula</name>
    <name type="common">North American paddlefish</name>
    <name type="synonym">Squalus spathula</name>
    <dbReference type="NCBI Taxonomy" id="7913"/>
    <lineage>
        <taxon>Eukaryota</taxon>
        <taxon>Metazoa</taxon>
        <taxon>Chordata</taxon>
        <taxon>Craniata</taxon>
        <taxon>Vertebrata</taxon>
        <taxon>Euteleostomi</taxon>
        <taxon>Actinopterygii</taxon>
        <taxon>Chondrostei</taxon>
        <taxon>Acipenseriformes</taxon>
        <taxon>Polyodontidae</taxon>
        <taxon>Polyodon</taxon>
    </lineage>
</organism>
<evidence type="ECO:0000256" key="1">
    <source>
        <dbReference type="ARBA" id="ARBA00022443"/>
    </source>
</evidence>
<dbReference type="PANTHER" id="PTHR24135:SF4">
    <property type="entry name" value="SH3 AND MULTIPLE ANKYRIN REPEAT DOMAINS PROTEIN 3"/>
    <property type="match status" value="1"/>
</dbReference>
<feature type="compositionally biased region" description="Polar residues" evidence="3">
    <location>
        <begin position="157"/>
        <end position="181"/>
    </location>
</feature>
<accession>A0ABS2XV65</accession>
<keyword evidence="1 2" id="KW-0728">SH3 domain</keyword>
<dbReference type="Pfam" id="PF07653">
    <property type="entry name" value="SH3_2"/>
    <property type="match status" value="1"/>
</dbReference>
<dbReference type="InterPro" id="IPR051569">
    <property type="entry name" value="SHANK"/>
</dbReference>
<dbReference type="InterPro" id="IPR036028">
    <property type="entry name" value="SH3-like_dom_sf"/>
</dbReference>
<proteinExistence type="predicted"/>
<dbReference type="EMBL" id="JAAWVQ010077983">
    <property type="protein sequence ID" value="MBN3278232.1"/>
    <property type="molecule type" value="Genomic_DNA"/>
</dbReference>
<comment type="caution">
    <text evidence="5">The sequence shown here is derived from an EMBL/GenBank/DDBJ whole genome shotgun (WGS) entry which is preliminary data.</text>
</comment>
<dbReference type="PROSITE" id="PS50002">
    <property type="entry name" value="SH3"/>
    <property type="match status" value="1"/>
</dbReference>
<protein>
    <submittedName>
        <fullName evidence="5">SHAN2 protein</fullName>
    </submittedName>
</protein>
<dbReference type="SMART" id="SM00326">
    <property type="entry name" value="SH3"/>
    <property type="match status" value="1"/>
</dbReference>
<feature type="non-terminal residue" evidence="5">
    <location>
        <position position="1"/>
    </location>
</feature>
<feature type="non-terminal residue" evidence="5">
    <location>
        <position position="355"/>
    </location>
</feature>
<feature type="domain" description="SH3" evidence="4">
    <location>
        <begin position="281"/>
        <end position="340"/>
    </location>
</feature>
<dbReference type="Proteomes" id="UP001166093">
    <property type="component" value="Unassembled WGS sequence"/>
</dbReference>
<dbReference type="Gene3D" id="2.30.30.40">
    <property type="entry name" value="SH3 Domains"/>
    <property type="match status" value="1"/>
</dbReference>
<evidence type="ECO:0000313" key="6">
    <source>
        <dbReference type="Proteomes" id="UP001166093"/>
    </source>
</evidence>
<keyword evidence="6" id="KW-1185">Reference proteome</keyword>
<feature type="compositionally biased region" description="Low complexity" evidence="3">
    <location>
        <begin position="209"/>
        <end position="226"/>
    </location>
</feature>
<evidence type="ECO:0000313" key="5">
    <source>
        <dbReference type="EMBL" id="MBN3278232.1"/>
    </source>
</evidence>